<dbReference type="EMBL" id="LR791088">
    <property type="protein sequence ID" value="CAB3266950.1"/>
    <property type="molecule type" value="mRNA"/>
</dbReference>
<dbReference type="GO" id="GO:0006406">
    <property type="term" value="P:mRNA export from nucleus"/>
    <property type="evidence" value="ECO:0007669"/>
    <property type="project" value="TreeGrafter"/>
</dbReference>
<dbReference type="PANTHER" id="PTHR23405">
    <property type="entry name" value="MAINTENANCE OF KILLER 16 MAK16 PROTEIN-RELATED"/>
    <property type="match status" value="1"/>
</dbReference>
<comment type="similarity">
    <text evidence="2">Belongs to the THOC7 family.</text>
</comment>
<comment type="subcellular location">
    <subcellularLocation>
        <location evidence="1">Nucleus</location>
    </subcellularLocation>
</comment>
<protein>
    <submittedName>
        <fullName evidence="7">THO complex subunit 7 homolog</fullName>
    </submittedName>
</protein>
<dbReference type="AlphaFoldDB" id="A0A6F9DVB7"/>
<keyword evidence="3 6" id="KW-0175">Coiled coil</keyword>
<comment type="function">
    <text evidence="5">Component of the THO subcomplex of the TREX complex which is thought to couple mRNA transcription, processing and nuclear export, and which specifically associates with spliced mRNA and not with unspliced pre-mRNA. Required for efficient export of polyadenylated RNA. Plays a key structural role in the oligomerization of the THO-DDX39B complex. TREX is recruited to spliced mRNAs by a transcription-independent mechanism, binds to mRNA upstream of the exon-junction complex (EJC) and is recruited in a splicing- and cap-dependent manner to a region near the 5' end of the mRNA where it functions in mRNA export to the cytoplasm via the TAP/NXF1 pathway.</text>
</comment>
<name>A0A6F9DVB7_9ASCI</name>
<evidence type="ECO:0000256" key="2">
    <source>
        <dbReference type="ARBA" id="ARBA00006482"/>
    </source>
</evidence>
<sequence>MYIGYDNTTEYDVIRRRLLIDGDGGGDERRLNALMKLFIKWCNSPEADNSTHQRMLSFLAQSEFAMMKSSFVYEMNTKQMDKYQCLQEEIDKNVALAHEEIEKCKKELEEARLVRKNRQQYDALAGVVLKHPDRRKTEGQINELDEELKDLQASELQLIEKLDSRKKQFHALLTSIHQLQSVLKEEEEQENQEGVVVDEVAMETSESNG</sequence>
<evidence type="ECO:0000256" key="5">
    <source>
        <dbReference type="ARBA" id="ARBA00046174"/>
    </source>
</evidence>
<evidence type="ECO:0000256" key="6">
    <source>
        <dbReference type="SAM" id="Coils"/>
    </source>
</evidence>
<feature type="coiled-coil region" evidence="6">
    <location>
        <begin position="87"/>
        <end position="161"/>
    </location>
</feature>
<dbReference type="GO" id="GO:0000445">
    <property type="term" value="C:THO complex part of transcription export complex"/>
    <property type="evidence" value="ECO:0007669"/>
    <property type="project" value="InterPro"/>
</dbReference>
<reference evidence="7" key="1">
    <citation type="submission" date="2020-04" db="EMBL/GenBank/DDBJ databases">
        <authorList>
            <person name="Neveu A P."/>
        </authorList>
    </citation>
    <scope>NUCLEOTIDE SEQUENCE</scope>
    <source>
        <tissue evidence="7">Whole embryo</tissue>
    </source>
</reference>
<dbReference type="PANTHER" id="PTHR23405:SF5">
    <property type="entry name" value="THO COMPLEX SUBUNIT 7 HOMOLOG"/>
    <property type="match status" value="1"/>
</dbReference>
<evidence type="ECO:0000256" key="4">
    <source>
        <dbReference type="ARBA" id="ARBA00023242"/>
    </source>
</evidence>
<keyword evidence="4" id="KW-0539">Nucleus</keyword>
<accession>A0A6F9DVB7</accession>
<organism evidence="7">
    <name type="scientific">Phallusia mammillata</name>
    <dbReference type="NCBI Taxonomy" id="59560"/>
    <lineage>
        <taxon>Eukaryota</taxon>
        <taxon>Metazoa</taxon>
        <taxon>Chordata</taxon>
        <taxon>Tunicata</taxon>
        <taxon>Ascidiacea</taxon>
        <taxon>Phlebobranchia</taxon>
        <taxon>Ascidiidae</taxon>
        <taxon>Phallusia</taxon>
    </lineage>
</organism>
<proteinExistence type="evidence at transcript level"/>
<dbReference type="InterPro" id="IPR008501">
    <property type="entry name" value="THOC7/Mft1"/>
</dbReference>
<evidence type="ECO:0000256" key="1">
    <source>
        <dbReference type="ARBA" id="ARBA00004123"/>
    </source>
</evidence>
<dbReference type="GO" id="GO:0006397">
    <property type="term" value="P:mRNA processing"/>
    <property type="evidence" value="ECO:0007669"/>
    <property type="project" value="InterPro"/>
</dbReference>
<gene>
    <name evidence="7" type="primary">Thoc7</name>
</gene>
<dbReference type="Pfam" id="PF05615">
    <property type="entry name" value="THOC7"/>
    <property type="match status" value="1"/>
</dbReference>
<evidence type="ECO:0000256" key="3">
    <source>
        <dbReference type="ARBA" id="ARBA00023054"/>
    </source>
</evidence>
<evidence type="ECO:0000313" key="7">
    <source>
        <dbReference type="EMBL" id="CAB3266950.1"/>
    </source>
</evidence>